<feature type="domain" description="Tetrapyrrole biosynthesis uroporphyrinogen III synthase" evidence="1">
    <location>
        <begin position="14"/>
        <end position="211"/>
    </location>
</feature>
<dbReference type="InterPro" id="IPR036108">
    <property type="entry name" value="4pyrrol_syn_uPrphyn_synt_sf"/>
</dbReference>
<dbReference type="Pfam" id="PF02602">
    <property type="entry name" value="HEM4"/>
    <property type="match status" value="1"/>
</dbReference>
<name>A0A7Z2S5C2_9SPHN</name>
<keyword evidence="3" id="KW-1185">Reference proteome</keyword>
<dbReference type="GO" id="GO:0033014">
    <property type="term" value="P:tetrapyrrole biosynthetic process"/>
    <property type="evidence" value="ECO:0007669"/>
    <property type="project" value="InterPro"/>
</dbReference>
<dbReference type="Gene3D" id="3.40.50.10090">
    <property type="match status" value="2"/>
</dbReference>
<organism evidence="2 3">
    <name type="scientific">Sphingomonas changnyeongensis</name>
    <dbReference type="NCBI Taxonomy" id="2698679"/>
    <lineage>
        <taxon>Bacteria</taxon>
        <taxon>Pseudomonadati</taxon>
        <taxon>Pseudomonadota</taxon>
        <taxon>Alphaproteobacteria</taxon>
        <taxon>Sphingomonadales</taxon>
        <taxon>Sphingomonadaceae</taxon>
        <taxon>Sphingomonas</taxon>
    </lineage>
</organism>
<protein>
    <submittedName>
        <fullName evidence="2">Uroporphyrinogen III synthase HEM4</fullName>
    </submittedName>
</protein>
<dbReference type="RefSeq" id="WP_160592136.1">
    <property type="nucleotide sequence ID" value="NZ_CP047895.1"/>
</dbReference>
<reference evidence="2 3" key="1">
    <citation type="submission" date="2020-01" db="EMBL/GenBank/DDBJ databases">
        <title>Sphingomonas sp. C33 whole genome sequece.</title>
        <authorList>
            <person name="Park C."/>
        </authorList>
    </citation>
    <scope>NUCLEOTIDE SEQUENCE [LARGE SCALE GENOMIC DNA]</scope>
    <source>
        <strain evidence="2 3">C33</strain>
    </source>
</reference>
<evidence type="ECO:0000313" key="3">
    <source>
        <dbReference type="Proteomes" id="UP000464468"/>
    </source>
</evidence>
<accession>A0A7Z2S5C2</accession>
<gene>
    <name evidence="2" type="ORF">GVO57_04340</name>
</gene>
<sequence length="220" mass="21950">MTLLVLRPQPGAAATAARARALGLDPVIAPLFRIVPRAWALPDARFDALLMTSANAARAIGTAPAGLAGLPLYAVGHATAEAAAAAGFVDIRTGPGDVAGTAARAAADGVRALLHLAGADRVPSPALPEILPVTVYASEAVDPPPALPPGPHLALLHSPRAARHYRALVAPDGAVPARHRIAAISPAVAAAAGTGWDAVGIAPRSDDDALLAVAARLCQG</sequence>
<dbReference type="SUPFAM" id="SSF69618">
    <property type="entry name" value="HemD-like"/>
    <property type="match status" value="1"/>
</dbReference>
<dbReference type="GO" id="GO:0004852">
    <property type="term" value="F:uroporphyrinogen-III synthase activity"/>
    <property type="evidence" value="ECO:0007669"/>
    <property type="project" value="InterPro"/>
</dbReference>
<dbReference type="KEGG" id="schy:GVO57_04340"/>
<evidence type="ECO:0000259" key="1">
    <source>
        <dbReference type="Pfam" id="PF02602"/>
    </source>
</evidence>
<evidence type="ECO:0000313" key="2">
    <source>
        <dbReference type="EMBL" id="QHL90208.1"/>
    </source>
</evidence>
<proteinExistence type="predicted"/>
<dbReference type="AlphaFoldDB" id="A0A7Z2S5C2"/>
<dbReference type="Proteomes" id="UP000464468">
    <property type="component" value="Chromosome"/>
</dbReference>
<dbReference type="EMBL" id="CP047895">
    <property type="protein sequence ID" value="QHL90208.1"/>
    <property type="molecule type" value="Genomic_DNA"/>
</dbReference>
<dbReference type="InterPro" id="IPR003754">
    <property type="entry name" value="4pyrrol_synth_uPrphyn_synth"/>
</dbReference>